<proteinExistence type="predicted"/>
<gene>
    <name evidence="1" type="ORF">SAMN04489812_0049</name>
</gene>
<organism evidence="1 2">
    <name type="scientific">Microlunatus soli</name>
    <dbReference type="NCBI Taxonomy" id="630515"/>
    <lineage>
        <taxon>Bacteria</taxon>
        <taxon>Bacillati</taxon>
        <taxon>Actinomycetota</taxon>
        <taxon>Actinomycetes</taxon>
        <taxon>Propionibacteriales</taxon>
        <taxon>Propionibacteriaceae</taxon>
        <taxon>Microlunatus</taxon>
    </lineage>
</organism>
<dbReference type="EMBL" id="LT629772">
    <property type="protein sequence ID" value="SDR83177.1"/>
    <property type="molecule type" value="Genomic_DNA"/>
</dbReference>
<evidence type="ECO:0000313" key="2">
    <source>
        <dbReference type="Proteomes" id="UP000199103"/>
    </source>
</evidence>
<dbReference type="Pfam" id="PF05704">
    <property type="entry name" value="Caps_synth"/>
    <property type="match status" value="1"/>
</dbReference>
<dbReference type="GO" id="GO:0016757">
    <property type="term" value="F:glycosyltransferase activity"/>
    <property type="evidence" value="ECO:0007669"/>
    <property type="project" value="InterPro"/>
</dbReference>
<dbReference type="Proteomes" id="UP000199103">
    <property type="component" value="Chromosome I"/>
</dbReference>
<accession>A0A1H1M982</accession>
<dbReference type="Gene3D" id="3.90.550.20">
    <property type="match status" value="1"/>
</dbReference>
<sequence length="679" mass="74849">MTIGENTVLPQVRNLAPCPRLGRATVLGVNSGDAESYAAGAVYVHVHARRASRSDATTALWIEGVGRNTDTHLAPGGRHGGIRLRMQPGKFYTCSVDVVLSDPLTGPLAQSRLSIAAGAVIDGSTKWALASSDRAPNEPGRYRIMVRFRVPEEASEAWIRLICGMTANGGAVGWDRFQLTQTVGDIDYFDGDESDDRWYSYRWAGEPGASESVRTMIEPSKSWPGSDSWATPDRAVIAEIFAQIVARATHLAVDEAMVLGQYLDQVRAGEYADLSAAATLLISEAERMIATRREADVRSPASKIISKTNNQLVRLLTKPHSPILAELVGGRLSDQGAWAAAVDPLREAVDGDAGSTTRYRLAFALERTGQRAEIGKLVRSTAAAEAGAPFDVRRAAEIDVNRFAPRREVGEFLAEHLSEIRLRADHTARSGAGGLGEFPIFTYWGQGYHDAPPVVRACRRALERHNPPDQLHFIDDATLPYYADFPDSLMRGSVGQRALFSDALRVELLARYGGIWVDATCLTTAPLTESVTELAGSGFFAFNYVESRISSWFMVSRQGSRIVALLRAALLTWFEHRQDLIDYYLIHHLFEMLYRLEPGFAEEWDGGIRLGSRPPHALQVMMYEPLDSNELDRVLRSSFIHKLTHKLNRQHRDGFISSDSYLAAVIRGAGESPARSEQR</sequence>
<reference evidence="1 2" key="1">
    <citation type="submission" date="2016-10" db="EMBL/GenBank/DDBJ databases">
        <authorList>
            <person name="de Groot N.N."/>
        </authorList>
    </citation>
    <scope>NUCLEOTIDE SEQUENCE [LARGE SCALE GENOMIC DNA]</scope>
    <source>
        <strain evidence="1 2">DSM 21800</strain>
    </source>
</reference>
<dbReference type="STRING" id="630515.SAMN04489812_0049"/>
<evidence type="ECO:0000313" key="1">
    <source>
        <dbReference type="EMBL" id="SDR83177.1"/>
    </source>
</evidence>
<protein>
    <submittedName>
        <fullName evidence="1">Capsular polysaccharide synthesis protein</fullName>
    </submittedName>
</protein>
<keyword evidence="2" id="KW-1185">Reference proteome</keyword>
<dbReference type="SUPFAM" id="SSF53448">
    <property type="entry name" value="Nucleotide-diphospho-sugar transferases"/>
    <property type="match status" value="1"/>
</dbReference>
<name>A0A1H1M982_9ACTN</name>
<dbReference type="InterPro" id="IPR008441">
    <property type="entry name" value="AfumC-like_glycosyl_Trfase"/>
</dbReference>
<dbReference type="AlphaFoldDB" id="A0A1H1M982"/>
<dbReference type="InterPro" id="IPR029044">
    <property type="entry name" value="Nucleotide-diphossugar_trans"/>
</dbReference>